<protein>
    <recommendedName>
        <fullName evidence="2">Tyrosinase copper-binding domain-containing protein</fullName>
    </recommendedName>
</protein>
<organism evidence="1">
    <name type="scientific">Octactis speculum</name>
    <dbReference type="NCBI Taxonomy" id="3111310"/>
    <lineage>
        <taxon>Eukaryota</taxon>
        <taxon>Sar</taxon>
        <taxon>Stramenopiles</taxon>
        <taxon>Ochrophyta</taxon>
        <taxon>Dictyochophyceae</taxon>
        <taxon>Dictyochales</taxon>
        <taxon>Dictyochaceae</taxon>
        <taxon>Octactis</taxon>
    </lineage>
</organism>
<evidence type="ECO:0008006" key="2">
    <source>
        <dbReference type="Google" id="ProtNLM"/>
    </source>
</evidence>
<dbReference type="AlphaFoldDB" id="A0A7S2HGD6"/>
<gene>
    <name evidence="1" type="ORF">DSPE1174_LOCUS31678</name>
</gene>
<evidence type="ECO:0000313" key="1">
    <source>
        <dbReference type="EMBL" id="CAD9489969.1"/>
    </source>
</evidence>
<proteinExistence type="predicted"/>
<sequence>MSGTLEFSSRLQELGFTATAPYYEQLWSGFILVNFGIIKALYRYDQWTCPESCSMDTPMSECSCSCNASAIWNNDTVRTALFSDWTSAWGNETTMDLIEMMCEMGTVMGDHATSGSSSDPSFWVIHGTVERWLDLLIIEDRFESQSWTADGDVLFSTNIHPYTSVCKGHNEDDNLLFGPVDGFNFTNVEYYSYLSPKYPHTPYVYDNFRWEHCAKAGYPIRRSNNTHS</sequence>
<accession>A0A7S2HGD6</accession>
<reference evidence="1" key="1">
    <citation type="submission" date="2021-01" db="EMBL/GenBank/DDBJ databases">
        <authorList>
            <person name="Corre E."/>
            <person name="Pelletier E."/>
            <person name="Niang G."/>
            <person name="Scheremetjew M."/>
            <person name="Finn R."/>
            <person name="Kale V."/>
            <person name="Holt S."/>
            <person name="Cochrane G."/>
            <person name="Meng A."/>
            <person name="Brown T."/>
            <person name="Cohen L."/>
        </authorList>
    </citation>
    <scope>NUCLEOTIDE SEQUENCE</scope>
    <source>
        <strain evidence="1">CCMP1381</strain>
    </source>
</reference>
<name>A0A7S2HGD6_9STRA</name>
<dbReference type="EMBL" id="HBGS01060768">
    <property type="protein sequence ID" value="CAD9489969.1"/>
    <property type="molecule type" value="Transcribed_RNA"/>
</dbReference>